<evidence type="ECO:0000259" key="18">
    <source>
        <dbReference type="PROSITE" id="PS50173"/>
    </source>
</evidence>
<sequence>MPSQSSDLFGSDDPTFLEALARAVLPGDAPADDLAQLVPIPAGGPPRGVKRSRSRSRSPSPPRSPSPLNENFFNGGYGSLKSILHLNGEEEEAATYLDSDTYGASKFSGWGDYMRRKRAKLQVQNSEIEEQDEEAVVAGKPKIFRGLAIHINGFTVPSVQVLRAMITQHGGTYHAYLDKKGLVTHVVASNLTPAKVLDFKHMKIVTPEWITRSVEAGRLLNWRDFILHASGLDRVDEAQGVRTAQKSLFEGFQTQTRRAAQQSPAPVSPKREHVKPPARSSMTLELLTEPPVDRSPPVTSGSAADCETRSVPTSPTTVPIAPSSMVDTHIEAAPQLSAGPVTDDANDTKIDLLDALSGPQTPTKPRRPISDSPFVAITKTTDSPNKKSPTTTVVYSTDPVTYEAATHIPAYAAHESNPNAARLMMNPGWAAEHTSAKGADFIEGFYKQSRLHHLSTWKAELKELVAKAQAKVEDDRSRERQDGPDRGVSMAGHVLPEGKARVDGKGRVRPEDRVIMHCDFDSFFVAASLIDRPHLKGRPVVVCHSQGRAAVQRGGKSVSSTSEVASASYEARKFGIKNGMSLGQARQLCPEVETVPYEFEKYKDFSLQFYTILMAHADDVQAVSVDEALVDVSNAIARARLAPRADGECKTVDYVKELAEAIRDDVRKSTGCEISIGASHNILLARLATRKAKPAGSYHLISEDVSALLEDLDIDDLHGVGWSIRDKMESNLGITKVGELAKQPKATLQKLFGPKMGEKLFSATRGIDNAQLESHKQRKSVSAEVNYGIRFETDEQAERFVRDLSREVARRLKNVNMKGRLMTLKVMKRHPDAPIEAPKFMGHGICDSFSKSTPISAKGGFATDDADLIGEEAWKLLKSFGFDSRELRGLGIQIQKLEGGLGGDAPTGAGQGILAFQKVPSPSKRARDVSDAVTEPVSKQAQRMAVDGTEVPKPVESLMDDPVTMEIDQKQTLAPEEQEMVAPPVHGYDLPSFTQVDQSVLEALPADIRAELEAEYARTRVRPKIEPPQAGPSEVRSPSKAVRSPPGVKHITRQLAPRRGGAAPLNVKYSIFKKREPAPLLQMEITDEELQELQIDPDVFRALPGDLQREQLAAQRSVLHLPPRSVATKAVKPVRESRSPSVGPRRRPVYTANFAAEPALSKATETPAIRDLIEKWFLAGVDSGPHDKDLKRIGDFLVKCVDTDVGMEKAVVVMQWWKHLCEARWDASVGKGAGRAWWEAFRGVKRSLDDVVRNRFGGKLSLD</sequence>
<dbReference type="Gene3D" id="3.30.70.270">
    <property type="match status" value="1"/>
</dbReference>
<dbReference type="Proteomes" id="UP000076842">
    <property type="component" value="Unassembled WGS sequence"/>
</dbReference>
<dbReference type="Gene3D" id="6.10.250.1630">
    <property type="match status" value="2"/>
</dbReference>
<dbReference type="PROSITE" id="PS50173">
    <property type="entry name" value="UMUC"/>
    <property type="match status" value="1"/>
</dbReference>
<dbReference type="SUPFAM" id="SSF52113">
    <property type="entry name" value="BRCT domain"/>
    <property type="match status" value="1"/>
</dbReference>
<evidence type="ECO:0000313" key="19">
    <source>
        <dbReference type="EMBL" id="KZT59731.1"/>
    </source>
</evidence>
<keyword evidence="10" id="KW-0460">Magnesium</keyword>
<dbReference type="PROSITE" id="PS50172">
    <property type="entry name" value="BRCT"/>
    <property type="match status" value="1"/>
</dbReference>
<dbReference type="GO" id="GO:0005634">
    <property type="term" value="C:nucleus"/>
    <property type="evidence" value="ECO:0007669"/>
    <property type="project" value="UniProtKB-SubCell"/>
</dbReference>
<protein>
    <recommendedName>
        <fullName evidence="4">DNA repair protein REV1</fullName>
    </recommendedName>
    <alternativeName>
        <fullName evidence="15">Reversionless protein 1</fullName>
    </alternativeName>
</protein>
<dbReference type="Gene3D" id="1.20.58.1280">
    <property type="entry name" value="DNA repair protein Rev1, C-terminal domain"/>
    <property type="match status" value="1"/>
</dbReference>
<keyword evidence="11" id="KW-0238">DNA-binding</keyword>
<dbReference type="OrthoDB" id="427711at2759"/>
<keyword evidence="9" id="KW-0227">DNA damage</keyword>
<dbReference type="FunCoup" id="A0A165HTN9">
    <property type="interactions" value="372"/>
</dbReference>
<dbReference type="SMART" id="SM00292">
    <property type="entry name" value="BRCT"/>
    <property type="match status" value="1"/>
</dbReference>
<evidence type="ECO:0000256" key="13">
    <source>
        <dbReference type="ARBA" id="ARBA00023242"/>
    </source>
</evidence>
<feature type="region of interest" description="Disordered" evidence="16">
    <location>
        <begin position="469"/>
        <end position="492"/>
    </location>
</feature>
<dbReference type="Gene3D" id="3.30.1490.100">
    <property type="entry name" value="DNA polymerase, Y-family, little finger domain"/>
    <property type="match status" value="1"/>
</dbReference>
<dbReference type="STRING" id="1353952.A0A165HTN9"/>
<evidence type="ECO:0000256" key="9">
    <source>
        <dbReference type="ARBA" id="ARBA00022763"/>
    </source>
</evidence>
<dbReference type="Pfam" id="PF14377">
    <property type="entry name" value="UBM"/>
    <property type="match status" value="2"/>
</dbReference>
<dbReference type="Pfam" id="PF11799">
    <property type="entry name" value="IMS_C"/>
    <property type="match status" value="1"/>
</dbReference>
<feature type="compositionally biased region" description="Low complexity" evidence="16">
    <location>
        <begin position="309"/>
        <end position="319"/>
    </location>
</feature>
<keyword evidence="13" id="KW-0539">Nucleus</keyword>
<dbReference type="InterPro" id="IPR017961">
    <property type="entry name" value="DNA_pol_Y-fam_little_finger"/>
</dbReference>
<dbReference type="GO" id="GO:0017125">
    <property type="term" value="F:deoxycytidyl transferase activity"/>
    <property type="evidence" value="ECO:0007669"/>
    <property type="project" value="TreeGrafter"/>
</dbReference>
<dbReference type="PANTHER" id="PTHR45990">
    <property type="entry name" value="DNA REPAIR PROTEIN REV1"/>
    <property type="match status" value="1"/>
</dbReference>
<evidence type="ECO:0000256" key="2">
    <source>
        <dbReference type="ARBA" id="ARBA00004123"/>
    </source>
</evidence>
<dbReference type="InterPro" id="IPR001357">
    <property type="entry name" value="BRCT_dom"/>
</dbReference>
<dbReference type="InterPro" id="IPR053848">
    <property type="entry name" value="IMS_HHH_1"/>
</dbReference>
<dbReference type="SUPFAM" id="SSF56672">
    <property type="entry name" value="DNA/RNA polymerases"/>
    <property type="match status" value="1"/>
</dbReference>
<dbReference type="InterPro" id="IPR043128">
    <property type="entry name" value="Rev_trsase/Diguanyl_cyclase"/>
</dbReference>
<dbReference type="InterPro" id="IPR038401">
    <property type="entry name" value="Rev1_C_sf"/>
</dbReference>
<dbReference type="InterPro" id="IPR031991">
    <property type="entry name" value="Rev1_C"/>
</dbReference>
<evidence type="ECO:0000256" key="15">
    <source>
        <dbReference type="ARBA" id="ARBA00081902"/>
    </source>
</evidence>
<dbReference type="FunFam" id="3.40.50.10190:FF:000011">
    <property type="entry name" value="DNA repair protein REV1"/>
    <property type="match status" value="1"/>
</dbReference>
<keyword evidence="20" id="KW-1185">Reference proteome</keyword>
<dbReference type="CDD" id="cd17719">
    <property type="entry name" value="BRCT_Rev1"/>
    <property type="match status" value="1"/>
</dbReference>
<evidence type="ECO:0000256" key="14">
    <source>
        <dbReference type="ARBA" id="ARBA00058985"/>
    </source>
</evidence>
<reference evidence="19 20" key="1">
    <citation type="journal article" date="2016" name="Mol. Biol. Evol.">
        <title>Comparative Genomics of Early-Diverging Mushroom-Forming Fungi Provides Insights into the Origins of Lignocellulose Decay Capabilities.</title>
        <authorList>
            <person name="Nagy L.G."/>
            <person name="Riley R."/>
            <person name="Tritt A."/>
            <person name="Adam C."/>
            <person name="Daum C."/>
            <person name="Floudas D."/>
            <person name="Sun H."/>
            <person name="Yadav J.S."/>
            <person name="Pangilinan J."/>
            <person name="Larsson K.H."/>
            <person name="Matsuura K."/>
            <person name="Barry K."/>
            <person name="Labutti K."/>
            <person name="Kuo R."/>
            <person name="Ohm R.A."/>
            <person name="Bhattacharya S.S."/>
            <person name="Shirouzu T."/>
            <person name="Yoshinaga Y."/>
            <person name="Martin F.M."/>
            <person name="Grigoriev I.V."/>
            <person name="Hibbett D.S."/>
        </authorList>
    </citation>
    <scope>NUCLEOTIDE SEQUENCE [LARGE SCALE GENOMIC DNA]</scope>
    <source>
        <strain evidence="19 20">HHB12733</strain>
    </source>
</reference>
<dbReference type="GO" id="GO:0070987">
    <property type="term" value="P:error-free translesion synthesis"/>
    <property type="evidence" value="ECO:0007669"/>
    <property type="project" value="TreeGrafter"/>
</dbReference>
<keyword evidence="12" id="KW-0234">DNA repair</keyword>
<name>A0A165HTN9_9BASI</name>
<dbReference type="CDD" id="cd01701">
    <property type="entry name" value="PolY_Rev1"/>
    <property type="match status" value="1"/>
</dbReference>
<proteinExistence type="inferred from homology"/>
<dbReference type="EMBL" id="KV423937">
    <property type="protein sequence ID" value="KZT59731.1"/>
    <property type="molecule type" value="Genomic_DNA"/>
</dbReference>
<evidence type="ECO:0000256" key="11">
    <source>
        <dbReference type="ARBA" id="ARBA00023125"/>
    </source>
</evidence>
<dbReference type="Pfam" id="PF16727">
    <property type="entry name" value="REV1_C"/>
    <property type="match status" value="1"/>
</dbReference>
<dbReference type="Pfam" id="PF21999">
    <property type="entry name" value="IMS_HHH_1"/>
    <property type="match status" value="1"/>
</dbReference>
<dbReference type="GO" id="GO:0046872">
    <property type="term" value="F:metal ion binding"/>
    <property type="evidence" value="ECO:0007669"/>
    <property type="project" value="UniProtKB-KW"/>
</dbReference>
<feature type="compositionally biased region" description="Polar residues" evidence="16">
    <location>
        <begin position="252"/>
        <end position="265"/>
    </location>
</feature>
<evidence type="ECO:0000256" key="4">
    <source>
        <dbReference type="ARBA" id="ARBA00020399"/>
    </source>
</evidence>
<feature type="region of interest" description="Disordered" evidence="16">
    <location>
        <begin position="33"/>
        <end position="71"/>
    </location>
</feature>
<feature type="region of interest" description="Disordered" evidence="16">
    <location>
        <begin position="1020"/>
        <end position="1049"/>
    </location>
</feature>
<feature type="region of interest" description="Disordered" evidence="16">
    <location>
        <begin position="252"/>
        <end position="319"/>
    </location>
</feature>
<dbReference type="SUPFAM" id="SSF100879">
    <property type="entry name" value="Lesion bypass DNA polymerase (Y-family), little finger domain"/>
    <property type="match status" value="1"/>
</dbReference>
<feature type="domain" description="BRCT" evidence="17">
    <location>
        <begin position="139"/>
        <end position="227"/>
    </location>
</feature>
<dbReference type="InterPro" id="IPR036775">
    <property type="entry name" value="DNA_pol_Y-fam_lit_finger_sf"/>
</dbReference>
<evidence type="ECO:0000259" key="17">
    <source>
        <dbReference type="PROSITE" id="PS50172"/>
    </source>
</evidence>
<dbReference type="GO" id="GO:0006281">
    <property type="term" value="P:DNA repair"/>
    <property type="evidence" value="ECO:0007669"/>
    <property type="project" value="UniProtKB-KW"/>
</dbReference>
<evidence type="ECO:0000256" key="16">
    <source>
        <dbReference type="SAM" id="MobiDB-lite"/>
    </source>
</evidence>
<comment type="subcellular location">
    <subcellularLocation>
        <location evidence="2">Nucleus</location>
    </subcellularLocation>
</comment>
<dbReference type="AlphaFoldDB" id="A0A165HTN9"/>
<dbReference type="Pfam" id="PF00817">
    <property type="entry name" value="IMS"/>
    <property type="match status" value="1"/>
</dbReference>
<evidence type="ECO:0000256" key="1">
    <source>
        <dbReference type="ARBA" id="ARBA00001946"/>
    </source>
</evidence>
<dbReference type="Gene3D" id="6.10.250.1490">
    <property type="match status" value="1"/>
</dbReference>
<comment type="cofactor">
    <cofactor evidence="1">
        <name>Mg(2+)</name>
        <dbReference type="ChEBI" id="CHEBI:18420"/>
    </cofactor>
</comment>
<keyword evidence="7" id="KW-0548">Nucleotidyltransferase</keyword>
<evidence type="ECO:0000256" key="3">
    <source>
        <dbReference type="ARBA" id="ARBA00010945"/>
    </source>
</evidence>
<keyword evidence="5" id="KW-0237">DNA synthesis</keyword>
<evidence type="ECO:0000256" key="7">
    <source>
        <dbReference type="ARBA" id="ARBA00022695"/>
    </source>
</evidence>
<evidence type="ECO:0000256" key="6">
    <source>
        <dbReference type="ARBA" id="ARBA00022679"/>
    </source>
</evidence>
<evidence type="ECO:0000313" key="20">
    <source>
        <dbReference type="Proteomes" id="UP000076842"/>
    </source>
</evidence>
<comment type="function">
    <text evidence="14">Deoxycytidyl transferase involved in DNA repair. Transfers a dCMP residue from dCTP to the 3'-end of a DNA primer in a template-dependent reaction. May assist in the first step in the bypass of abasic lesions by the insertion of a nucleotide opposite the lesion. Required for normal induction of mutations by physical and chemical agents. Involved in mitochondrial DNA mutagenesis.</text>
</comment>
<evidence type="ECO:0000256" key="5">
    <source>
        <dbReference type="ARBA" id="ARBA00022634"/>
    </source>
</evidence>
<dbReference type="InterPro" id="IPR025527">
    <property type="entry name" value="HUWE1/Rev1_UBM"/>
</dbReference>
<keyword evidence="6" id="KW-0808">Transferase</keyword>
<evidence type="ECO:0000256" key="10">
    <source>
        <dbReference type="ARBA" id="ARBA00022842"/>
    </source>
</evidence>
<gene>
    <name evidence="19" type="ORF">CALCODRAFT_493227</name>
</gene>
<dbReference type="Pfam" id="PF16589">
    <property type="entry name" value="BRCT_2"/>
    <property type="match status" value="1"/>
</dbReference>
<feature type="domain" description="UmuC" evidence="18">
    <location>
        <begin position="515"/>
        <end position="721"/>
    </location>
</feature>
<accession>A0A165HTN9</accession>
<dbReference type="GO" id="GO:0042276">
    <property type="term" value="P:error-prone translesion synthesis"/>
    <property type="evidence" value="ECO:0007669"/>
    <property type="project" value="TreeGrafter"/>
</dbReference>
<evidence type="ECO:0000256" key="8">
    <source>
        <dbReference type="ARBA" id="ARBA00022723"/>
    </source>
</evidence>
<dbReference type="Gene3D" id="1.10.150.20">
    <property type="entry name" value="5' to 3' exonuclease, C-terminal subdomain"/>
    <property type="match status" value="1"/>
</dbReference>
<dbReference type="Gene3D" id="3.40.50.10190">
    <property type="entry name" value="BRCT domain"/>
    <property type="match status" value="1"/>
</dbReference>
<dbReference type="InterPro" id="IPR043502">
    <property type="entry name" value="DNA/RNA_pol_sf"/>
</dbReference>
<dbReference type="FunFam" id="3.30.1490.100:FF:000001">
    <property type="entry name" value="DNA repair protein REV1"/>
    <property type="match status" value="1"/>
</dbReference>
<comment type="similarity">
    <text evidence="3">Belongs to the DNA polymerase type-Y family.</text>
</comment>
<keyword evidence="8" id="KW-0479">Metal-binding</keyword>
<dbReference type="PANTHER" id="PTHR45990:SF1">
    <property type="entry name" value="DNA REPAIR PROTEIN REV1"/>
    <property type="match status" value="1"/>
</dbReference>
<feature type="compositionally biased region" description="Basic and acidic residues" evidence="16">
    <location>
        <begin position="469"/>
        <end position="485"/>
    </location>
</feature>
<dbReference type="InterPro" id="IPR001126">
    <property type="entry name" value="UmuC"/>
</dbReference>
<dbReference type="InterPro" id="IPR036420">
    <property type="entry name" value="BRCT_dom_sf"/>
</dbReference>
<organism evidence="19 20">
    <name type="scientific">Calocera cornea HHB12733</name>
    <dbReference type="NCBI Taxonomy" id="1353952"/>
    <lineage>
        <taxon>Eukaryota</taxon>
        <taxon>Fungi</taxon>
        <taxon>Dikarya</taxon>
        <taxon>Basidiomycota</taxon>
        <taxon>Agaricomycotina</taxon>
        <taxon>Dacrymycetes</taxon>
        <taxon>Dacrymycetales</taxon>
        <taxon>Dacrymycetaceae</taxon>
        <taxon>Calocera</taxon>
    </lineage>
</organism>
<dbReference type="Gene3D" id="3.40.1170.60">
    <property type="match status" value="1"/>
</dbReference>
<dbReference type="GO" id="GO:0003887">
    <property type="term" value="F:DNA-directed DNA polymerase activity"/>
    <property type="evidence" value="ECO:0007669"/>
    <property type="project" value="InterPro"/>
</dbReference>
<evidence type="ECO:0000256" key="12">
    <source>
        <dbReference type="ARBA" id="ARBA00023204"/>
    </source>
</evidence>
<dbReference type="GO" id="GO:0003684">
    <property type="term" value="F:damaged DNA binding"/>
    <property type="evidence" value="ECO:0007669"/>
    <property type="project" value="InterPro"/>
</dbReference>
<dbReference type="InParanoid" id="A0A165HTN9"/>